<proteinExistence type="predicted"/>
<dbReference type="EMBL" id="VTUX01000001">
    <property type="protein sequence ID" value="KAA1194522.1"/>
    <property type="molecule type" value="Genomic_DNA"/>
</dbReference>
<dbReference type="RefSeq" id="WP_149609991.1">
    <property type="nucleotide sequence ID" value="NZ_VTUX01000001.1"/>
</dbReference>
<dbReference type="InterPro" id="IPR027417">
    <property type="entry name" value="P-loop_NTPase"/>
</dbReference>
<keyword evidence="2" id="KW-1185">Reference proteome</keyword>
<sequence length="374" mass="42069">MKTLVLHIGMAKTGSTTIQNSLGSASAALAQEGIVCAPWQPYNHSFDFTVLFMQNPKKSFLYKQLSPIDDEAWESELQCLRQQWTGLFSGITEGTCIVSAENLTRLSRDEIEQLRLFVDPYFDCVRAIAYVRDPLKSLKSQWEQDVKEMQQPVDAETLLQGTKQRMGYRFLERWMESVGEENLVLRRFDPAAFHNGSLLDDFFHALDLPSPADIALEEVSSNQSLGADGVAFLLELNSRYPQYKDGAYNPDRGLARRLHLFYQALRKASRQPLSMVLQFDEEEAARFNRKVGILNRFLSAEDAFSEVQASAEKTQLPSADAIPPEYYVELVNEMAQLIDTFADRNDALVAENKRLSEMLAAAQASAGEGDAQGE</sequence>
<evidence type="ECO:0008006" key="3">
    <source>
        <dbReference type="Google" id="ProtNLM"/>
    </source>
</evidence>
<reference evidence="1 2" key="1">
    <citation type="submission" date="2019-09" db="EMBL/GenBank/DDBJ databases">
        <authorList>
            <person name="Chen X.-Y."/>
        </authorList>
    </citation>
    <scope>NUCLEOTIDE SEQUENCE [LARGE SCALE GENOMIC DNA]</scope>
    <source>
        <strain evidence="1 2">NY5</strain>
    </source>
</reference>
<protein>
    <recommendedName>
        <fullName evidence="3">Sulfotransferase family protein</fullName>
    </recommendedName>
</protein>
<accession>A0A5B0X5J1</accession>
<gene>
    <name evidence="1" type="ORF">F0M18_03600</name>
</gene>
<evidence type="ECO:0000313" key="2">
    <source>
        <dbReference type="Proteomes" id="UP000323708"/>
    </source>
</evidence>
<comment type="caution">
    <text evidence="1">The sequence shown here is derived from an EMBL/GenBank/DDBJ whole genome shotgun (WGS) entry which is preliminary data.</text>
</comment>
<organism evidence="1 2">
    <name type="scientific">Pseudohalioglobus sediminis</name>
    <dbReference type="NCBI Taxonomy" id="2606449"/>
    <lineage>
        <taxon>Bacteria</taxon>
        <taxon>Pseudomonadati</taxon>
        <taxon>Pseudomonadota</taxon>
        <taxon>Gammaproteobacteria</taxon>
        <taxon>Cellvibrionales</taxon>
        <taxon>Halieaceae</taxon>
        <taxon>Pseudohalioglobus</taxon>
    </lineage>
</organism>
<dbReference type="AlphaFoldDB" id="A0A5B0X5J1"/>
<evidence type="ECO:0000313" key="1">
    <source>
        <dbReference type="EMBL" id="KAA1194522.1"/>
    </source>
</evidence>
<dbReference type="Proteomes" id="UP000323708">
    <property type="component" value="Unassembled WGS sequence"/>
</dbReference>
<name>A0A5B0X5J1_9GAMM</name>
<dbReference type="SUPFAM" id="SSF52540">
    <property type="entry name" value="P-loop containing nucleoside triphosphate hydrolases"/>
    <property type="match status" value="1"/>
</dbReference>
<dbReference type="Gene3D" id="3.40.50.300">
    <property type="entry name" value="P-loop containing nucleotide triphosphate hydrolases"/>
    <property type="match status" value="1"/>
</dbReference>